<protein>
    <submittedName>
        <fullName evidence="2">Uncharacterized protein</fullName>
    </submittedName>
</protein>
<gene>
    <name evidence="2" type="ORF">Ddye_016506</name>
</gene>
<accession>A0AAD9U7S2</accession>
<keyword evidence="1" id="KW-0812">Transmembrane</keyword>
<comment type="caution">
    <text evidence="2">The sequence shown here is derived from an EMBL/GenBank/DDBJ whole genome shotgun (WGS) entry which is preliminary data.</text>
</comment>
<keyword evidence="1" id="KW-1133">Transmembrane helix</keyword>
<dbReference type="EMBL" id="JANJYI010000005">
    <property type="protein sequence ID" value="KAK2649017.1"/>
    <property type="molecule type" value="Genomic_DNA"/>
</dbReference>
<organism evidence="2 3">
    <name type="scientific">Dipteronia dyeriana</name>
    <dbReference type="NCBI Taxonomy" id="168575"/>
    <lineage>
        <taxon>Eukaryota</taxon>
        <taxon>Viridiplantae</taxon>
        <taxon>Streptophyta</taxon>
        <taxon>Embryophyta</taxon>
        <taxon>Tracheophyta</taxon>
        <taxon>Spermatophyta</taxon>
        <taxon>Magnoliopsida</taxon>
        <taxon>eudicotyledons</taxon>
        <taxon>Gunneridae</taxon>
        <taxon>Pentapetalae</taxon>
        <taxon>rosids</taxon>
        <taxon>malvids</taxon>
        <taxon>Sapindales</taxon>
        <taxon>Sapindaceae</taxon>
        <taxon>Hippocastanoideae</taxon>
        <taxon>Acereae</taxon>
        <taxon>Dipteronia</taxon>
    </lineage>
</organism>
<dbReference type="Proteomes" id="UP001280121">
    <property type="component" value="Unassembled WGS sequence"/>
</dbReference>
<feature type="transmembrane region" description="Helical" evidence="1">
    <location>
        <begin position="58"/>
        <end position="85"/>
    </location>
</feature>
<evidence type="ECO:0000313" key="2">
    <source>
        <dbReference type="EMBL" id="KAK2649017.1"/>
    </source>
</evidence>
<dbReference type="AlphaFoldDB" id="A0AAD9U7S2"/>
<keyword evidence="3" id="KW-1185">Reference proteome</keyword>
<name>A0AAD9U7S2_9ROSI</name>
<proteinExistence type="predicted"/>
<evidence type="ECO:0000313" key="3">
    <source>
        <dbReference type="Proteomes" id="UP001280121"/>
    </source>
</evidence>
<evidence type="ECO:0000256" key="1">
    <source>
        <dbReference type="SAM" id="Phobius"/>
    </source>
</evidence>
<keyword evidence="1" id="KW-0472">Membrane</keyword>
<sequence length="110" mass="12170">MCSLALSTSCNANISPYSSSSHCQQHTGVLFDRLLIPTQPYITDLGSMSGLPTLFSHLTAHVSLVVLFGPFIGFYSVFTVTNFACRGSDCSRRRRWLSWPWAHGRSEVLA</sequence>
<reference evidence="2" key="1">
    <citation type="journal article" date="2023" name="Plant J.">
        <title>Genome sequences and population genomics provide insights into the demographic history, inbreeding, and mutation load of two 'living fossil' tree species of Dipteronia.</title>
        <authorList>
            <person name="Feng Y."/>
            <person name="Comes H.P."/>
            <person name="Chen J."/>
            <person name="Zhu S."/>
            <person name="Lu R."/>
            <person name="Zhang X."/>
            <person name="Li P."/>
            <person name="Qiu J."/>
            <person name="Olsen K.M."/>
            <person name="Qiu Y."/>
        </authorList>
    </citation>
    <scope>NUCLEOTIDE SEQUENCE</scope>
    <source>
        <strain evidence="2">KIB01</strain>
    </source>
</reference>